<evidence type="ECO:0000256" key="7">
    <source>
        <dbReference type="ARBA" id="ARBA00022982"/>
    </source>
</evidence>
<evidence type="ECO:0000256" key="2">
    <source>
        <dbReference type="ARBA" id="ARBA00006278"/>
    </source>
</evidence>
<keyword evidence="17" id="KW-1185">Reference proteome</keyword>
<gene>
    <name evidence="16" type="ORF">CTHT_0027330</name>
</gene>
<keyword evidence="4" id="KW-0813">Transport</keyword>
<comment type="subcellular location">
    <subcellularLocation>
        <location evidence="1">Cell membrane</location>
        <topology evidence="1">Multi-pass membrane protein</topology>
    </subcellularLocation>
</comment>
<evidence type="ECO:0000256" key="12">
    <source>
        <dbReference type="ARBA" id="ARBA00048483"/>
    </source>
</evidence>
<keyword evidence="11 14" id="KW-0472">Membrane</keyword>
<organism evidence="17">
    <name type="scientific">Chaetomium thermophilum (strain DSM 1495 / CBS 144.50 / IMI 039719)</name>
    <name type="common">Thermochaetoides thermophila</name>
    <dbReference type="NCBI Taxonomy" id="759272"/>
    <lineage>
        <taxon>Eukaryota</taxon>
        <taxon>Fungi</taxon>
        <taxon>Dikarya</taxon>
        <taxon>Ascomycota</taxon>
        <taxon>Pezizomycotina</taxon>
        <taxon>Sordariomycetes</taxon>
        <taxon>Sordariomycetidae</taxon>
        <taxon>Sordariales</taxon>
        <taxon>Chaetomiaceae</taxon>
        <taxon>Thermochaetoides</taxon>
    </lineage>
</organism>
<evidence type="ECO:0000256" key="9">
    <source>
        <dbReference type="ARBA" id="ARBA00023002"/>
    </source>
</evidence>
<dbReference type="InterPro" id="IPR013121">
    <property type="entry name" value="Fe_red_NAD-bd_6"/>
</dbReference>
<dbReference type="GeneID" id="18256771"/>
<dbReference type="GO" id="GO:0005886">
    <property type="term" value="C:plasma membrane"/>
    <property type="evidence" value="ECO:0007669"/>
    <property type="project" value="UniProtKB-SubCell"/>
</dbReference>
<dbReference type="FunFam" id="3.40.50.80:FF:000023">
    <property type="entry name" value="Putative ferric-chelate reductase"/>
    <property type="match status" value="1"/>
</dbReference>
<feature type="transmembrane region" description="Helical" evidence="14">
    <location>
        <begin position="71"/>
        <end position="91"/>
    </location>
</feature>
<name>G0S6Y6_CHATD</name>
<keyword evidence="8 14" id="KW-1133">Transmembrane helix</keyword>
<keyword evidence="10" id="KW-0406">Ion transport</keyword>
<feature type="transmembrane region" description="Helical" evidence="14">
    <location>
        <begin position="269"/>
        <end position="289"/>
    </location>
</feature>
<evidence type="ECO:0000256" key="11">
    <source>
        <dbReference type="ARBA" id="ARBA00023136"/>
    </source>
</evidence>
<dbReference type="SUPFAM" id="SSF63380">
    <property type="entry name" value="Riboflavin synthase domain-like"/>
    <property type="match status" value="1"/>
</dbReference>
<dbReference type="Proteomes" id="UP000008066">
    <property type="component" value="Unassembled WGS sequence"/>
</dbReference>
<dbReference type="Gene3D" id="3.40.50.80">
    <property type="entry name" value="Nucleotide-binding domain of ferredoxin-NADP reductase (FNR) module"/>
    <property type="match status" value="1"/>
</dbReference>
<evidence type="ECO:0000256" key="1">
    <source>
        <dbReference type="ARBA" id="ARBA00004651"/>
    </source>
</evidence>
<dbReference type="InterPro" id="IPR017938">
    <property type="entry name" value="Riboflavin_synthase-like_b-brl"/>
</dbReference>
<protein>
    <recommendedName>
        <fullName evidence="3">ferric-chelate reductase (NADPH)</fullName>
        <ecNumber evidence="3">1.16.1.9</ecNumber>
    </recommendedName>
</protein>
<dbReference type="OMA" id="GKNGWVF"/>
<dbReference type="Pfam" id="PF01794">
    <property type="entry name" value="Ferric_reduct"/>
    <property type="match status" value="1"/>
</dbReference>
<dbReference type="GO" id="GO:0006826">
    <property type="term" value="P:iron ion transport"/>
    <property type="evidence" value="ECO:0007669"/>
    <property type="project" value="TreeGrafter"/>
</dbReference>
<evidence type="ECO:0000256" key="3">
    <source>
        <dbReference type="ARBA" id="ARBA00012668"/>
    </source>
</evidence>
<dbReference type="HOGENOM" id="CLU_010365_3_1_1"/>
<dbReference type="Pfam" id="PF08022">
    <property type="entry name" value="FAD_binding_8"/>
    <property type="match status" value="1"/>
</dbReference>
<comment type="similarity">
    <text evidence="2">Belongs to the ferric reductase (FRE) family.</text>
</comment>
<evidence type="ECO:0000256" key="10">
    <source>
        <dbReference type="ARBA" id="ARBA00023065"/>
    </source>
</evidence>
<dbReference type="InterPro" id="IPR039261">
    <property type="entry name" value="FNR_nucleotide-bd"/>
</dbReference>
<dbReference type="InterPro" id="IPR017927">
    <property type="entry name" value="FAD-bd_FR_type"/>
</dbReference>
<dbReference type="CDD" id="cd06186">
    <property type="entry name" value="NOX_Duox_like_FAD_NADP"/>
    <property type="match status" value="1"/>
</dbReference>
<evidence type="ECO:0000256" key="14">
    <source>
        <dbReference type="SAM" id="Phobius"/>
    </source>
</evidence>
<dbReference type="AlphaFoldDB" id="G0S6Y6"/>
<dbReference type="InterPro" id="IPR013130">
    <property type="entry name" value="Fe3_Rdtase_TM_dom"/>
</dbReference>
<feature type="transmembrane region" description="Helical" evidence="14">
    <location>
        <begin position="231"/>
        <end position="249"/>
    </location>
</feature>
<dbReference type="EC" id="1.16.1.9" evidence="3"/>
<dbReference type="GO" id="GO:0052851">
    <property type="term" value="F:ferric-chelate reductase (NADPH) activity"/>
    <property type="evidence" value="ECO:0007669"/>
    <property type="project" value="UniProtKB-EC"/>
</dbReference>
<feature type="transmembrane region" description="Helical" evidence="14">
    <location>
        <begin position="158"/>
        <end position="180"/>
    </location>
</feature>
<dbReference type="GO" id="GO:0006879">
    <property type="term" value="P:intracellular iron ion homeostasis"/>
    <property type="evidence" value="ECO:0007669"/>
    <property type="project" value="TreeGrafter"/>
</dbReference>
<proteinExistence type="inferred from homology"/>
<feature type="domain" description="FAD-binding FR-type" evidence="15">
    <location>
        <begin position="337"/>
        <end position="475"/>
    </location>
</feature>
<keyword evidence="9" id="KW-0560">Oxidoreductase</keyword>
<keyword evidence="6 14" id="KW-0812">Transmembrane</keyword>
<dbReference type="GO" id="GO:0015677">
    <property type="term" value="P:copper ion import"/>
    <property type="evidence" value="ECO:0007669"/>
    <property type="project" value="TreeGrafter"/>
</dbReference>
<sequence>MSSQAITGAAPIATGAAGGQGQGSAAGGQWGGAGGAAGGASGGAQGQQEGGYGGPGGATNSLDPDVVNELLAHYLLIVLGSISIALLTWRLTTMIIRYVRHVACLYNETQRYFARPNEEWAWFKKNILYAPILSKRHNREFQLSSALNMGTLPTRMQLVFLLGYFATNVAFCVMTIDFSGPLRQVAALVRNRTGYLATVNMIPLFLMAGRNNPLIQLLGMSFDTFNLLHRWFGRIVALEALTHTLAWMVSNASTNGWPSAFSTVTKVPFLLWGFVSTCAMVFICIQAASIFRHAYYETFKILHIALAILSVIGLWWHLDMKQLPQLRYLYPVVILWACDRAARFLRVAYHNFGAGGTKALVEALPGGACRVTVTMARPWTFRPGQHAYLYMPSIGFWQSHPFTVAWSEENDHADADRLPISRRDIHGQKKTTISFIIRGRTGFTGALYSRACARPDGKLVTRCLVEGPYRGSHRFGSYGTVMLFAGGVGVTQVVPHVRELVAGYANGTVATRKVIMVWSIQSPEHLEWIRPWMTQVLAMERRREVLRILLFVSRPRSTKEIQSPSNTVQMFPGRPNIDTLIGMEMESQVGTMAVSVCGPGSLSDEVRRAVRNRMYQGSVEFIEEAFSW</sequence>
<evidence type="ECO:0000256" key="4">
    <source>
        <dbReference type="ARBA" id="ARBA00022448"/>
    </source>
</evidence>
<dbReference type="EMBL" id="GL988041">
    <property type="protein sequence ID" value="EGS20894.1"/>
    <property type="molecule type" value="Genomic_DNA"/>
</dbReference>
<dbReference type="PROSITE" id="PS51384">
    <property type="entry name" value="FAD_FR"/>
    <property type="match status" value="1"/>
</dbReference>
<dbReference type="SFLD" id="SFLDS00052">
    <property type="entry name" value="Ferric_Reductase_Domain"/>
    <property type="match status" value="1"/>
</dbReference>
<feature type="region of interest" description="Disordered" evidence="13">
    <location>
        <begin position="37"/>
        <end position="57"/>
    </location>
</feature>
<evidence type="ECO:0000256" key="5">
    <source>
        <dbReference type="ARBA" id="ARBA00022475"/>
    </source>
</evidence>
<dbReference type="KEGG" id="cthr:CTHT_0027330"/>
<dbReference type="eggNOG" id="KOG0039">
    <property type="taxonomic scope" value="Eukaryota"/>
</dbReference>
<dbReference type="InterPro" id="IPR013112">
    <property type="entry name" value="FAD-bd_8"/>
</dbReference>
<evidence type="ECO:0000259" key="15">
    <source>
        <dbReference type="PROSITE" id="PS51384"/>
    </source>
</evidence>
<dbReference type="OrthoDB" id="4494341at2759"/>
<evidence type="ECO:0000256" key="6">
    <source>
        <dbReference type="ARBA" id="ARBA00022692"/>
    </source>
</evidence>
<dbReference type="PANTHER" id="PTHR32361">
    <property type="entry name" value="FERRIC/CUPRIC REDUCTASE TRANSMEMBRANE COMPONENT"/>
    <property type="match status" value="1"/>
</dbReference>
<comment type="catalytic activity">
    <reaction evidence="12">
        <text>2 a Fe(II)-siderophore + NADP(+) + H(+) = 2 a Fe(III)-siderophore + NADPH</text>
        <dbReference type="Rhea" id="RHEA:28795"/>
        <dbReference type="Rhea" id="RHEA-COMP:11342"/>
        <dbReference type="Rhea" id="RHEA-COMP:11344"/>
        <dbReference type="ChEBI" id="CHEBI:15378"/>
        <dbReference type="ChEBI" id="CHEBI:29033"/>
        <dbReference type="ChEBI" id="CHEBI:29034"/>
        <dbReference type="ChEBI" id="CHEBI:57783"/>
        <dbReference type="ChEBI" id="CHEBI:58349"/>
        <dbReference type="EC" id="1.16.1.9"/>
    </reaction>
</comment>
<evidence type="ECO:0000313" key="16">
    <source>
        <dbReference type="EMBL" id="EGS20894.1"/>
    </source>
</evidence>
<dbReference type="PANTHER" id="PTHR32361:SF24">
    <property type="entry name" value="REDUCTASE, PUTATIVE (AFU_ORTHOLOGUE AFUA_3G10820)-RELATED"/>
    <property type="match status" value="1"/>
</dbReference>
<feature type="transmembrane region" description="Helical" evidence="14">
    <location>
        <begin position="192"/>
        <end position="210"/>
    </location>
</feature>
<dbReference type="RefSeq" id="XP_006693190.1">
    <property type="nucleotide sequence ID" value="XM_006693127.1"/>
</dbReference>
<evidence type="ECO:0000256" key="13">
    <source>
        <dbReference type="SAM" id="MobiDB-lite"/>
    </source>
</evidence>
<dbReference type="InterPro" id="IPR051410">
    <property type="entry name" value="Ferric/Cupric_Reductase"/>
</dbReference>
<feature type="transmembrane region" description="Helical" evidence="14">
    <location>
        <begin position="301"/>
        <end position="318"/>
    </location>
</feature>
<keyword evidence="7" id="KW-0249">Electron transport</keyword>
<reference evidence="16 17" key="1">
    <citation type="journal article" date="2011" name="Cell">
        <title>Insight into structure and assembly of the nuclear pore complex by utilizing the genome of a eukaryotic thermophile.</title>
        <authorList>
            <person name="Amlacher S."/>
            <person name="Sarges P."/>
            <person name="Flemming D."/>
            <person name="van Noort V."/>
            <person name="Kunze R."/>
            <person name="Devos D.P."/>
            <person name="Arumugam M."/>
            <person name="Bork P."/>
            <person name="Hurt E."/>
        </authorList>
    </citation>
    <scope>NUCLEOTIDE SEQUENCE [LARGE SCALE GENOMIC DNA]</scope>
    <source>
        <strain evidence="17">DSM 1495 / CBS 144.50 / IMI 039719</strain>
    </source>
</reference>
<accession>G0S6Y6</accession>
<dbReference type="SFLD" id="SFLDG01168">
    <property type="entry name" value="Ferric_reductase_subgroup_(FRE"/>
    <property type="match status" value="1"/>
</dbReference>
<evidence type="ECO:0000256" key="8">
    <source>
        <dbReference type="ARBA" id="ARBA00022989"/>
    </source>
</evidence>
<dbReference type="SUPFAM" id="SSF52343">
    <property type="entry name" value="Ferredoxin reductase-like, C-terminal NADP-linked domain"/>
    <property type="match status" value="1"/>
</dbReference>
<dbReference type="Pfam" id="PF08030">
    <property type="entry name" value="NAD_binding_6"/>
    <property type="match status" value="1"/>
</dbReference>
<evidence type="ECO:0000313" key="17">
    <source>
        <dbReference type="Proteomes" id="UP000008066"/>
    </source>
</evidence>
<keyword evidence="5" id="KW-1003">Cell membrane</keyword>